<reference evidence="2 3" key="1">
    <citation type="submission" date="2024-09" db="EMBL/GenBank/DDBJ databases">
        <title>Floridaenema gen nov. (Aerosakkonemataceae, Aerosakkonematales ord. nov., Cyanobacteria) from benthic tropical and subtropical fresh waters, with the description of four new species.</title>
        <authorList>
            <person name="Moretto J.A."/>
            <person name="Berthold D.E."/>
            <person name="Lefler F.W."/>
            <person name="Huang I.-S."/>
            <person name="Laughinghouse H. IV."/>
        </authorList>
    </citation>
    <scope>NUCLEOTIDE SEQUENCE [LARGE SCALE GENOMIC DNA]</scope>
    <source>
        <strain evidence="2 3">BLCC-F46</strain>
    </source>
</reference>
<dbReference type="GO" id="GO:0016757">
    <property type="term" value="F:glycosyltransferase activity"/>
    <property type="evidence" value="ECO:0007669"/>
    <property type="project" value="UniProtKB-KW"/>
</dbReference>
<dbReference type="SUPFAM" id="SSF53448">
    <property type="entry name" value="Nucleotide-diphospho-sugar transferases"/>
    <property type="match status" value="1"/>
</dbReference>
<feature type="domain" description="Glycosyltransferase 2-like" evidence="1">
    <location>
        <begin position="46"/>
        <end position="155"/>
    </location>
</feature>
<comment type="caution">
    <text evidence="2">The sequence shown here is derived from an EMBL/GenBank/DDBJ whole genome shotgun (WGS) entry which is preliminary data.</text>
</comment>
<keyword evidence="2" id="KW-0808">Transferase</keyword>
<dbReference type="RefSeq" id="WP_413270944.1">
    <property type="nucleotide sequence ID" value="NZ_JBHFNQ010000104.1"/>
</dbReference>
<organism evidence="2 3">
    <name type="scientific">Floridaenema aerugineum BLCC-F46</name>
    <dbReference type="NCBI Taxonomy" id="3153654"/>
    <lineage>
        <taxon>Bacteria</taxon>
        <taxon>Bacillati</taxon>
        <taxon>Cyanobacteriota</taxon>
        <taxon>Cyanophyceae</taxon>
        <taxon>Oscillatoriophycideae</taxon>
        <taxon>Aerosakkonematales</taxon>
        <taxon>Aerosakkonemataceae</taxon>
        <taxon>Floridanema</taxon>
        <taxon>Floridanema aerugineum</taxon>
    </lineage>
</organism>
<dbReference type="PANTHER" id="PTHR22916:SF65">
    <property type="entry name" value="SLR1065 PROTEIN"/>
    <property type="match status" value="1"/>
</dbReference>
<dbReference type="PANTHER" id="PTHR22916">
    <property type="entry name" value="GLYCOSYLTRANSFERASE"/>
    <property type="match status" value="1"/>
</dbReference>
<evidence type="ECO:0000259" key="1">
    <source>
        <dbReference type="Pfam" id="PF00535"/>
    </source>
</evidence>
<dbReference type="Pfam" id="PF00535">
    <property type="entry name" value="Glycos_transf_2"/>
    <property type="match status" value="1"/>
</dbReference>
<keyword evidence="3" id="KW-1185">Reference proteome</keyword>
<dbReference type="InterPro" id="IPR029044">
    <property type="entry name" value="Nucleotide-diphossugar_trans"/>
</dbReference>
<proteinExistence type="predicted"/>
<keyword evidence="2" id="KW-0328">Glycosyltransferase</keyword>
<name>A0ABV4X4Y6_9CYAN</name>
<accession>A0ABV4X4Y6</accession>
<dbReference type="Proteomes" id="UP001576774">
    <property type="component" value="Unassembled WGS sequence"/>
</dbReference>
<evidence type="ECO:0000313" key="3">
    <source>
        <dbReference type="Proteomes" id="UP001576774"/>
    </source>
</evidence>
<dbReference type="InterPro" id="IPR001173">
    <property type="entry name" value="Glyco_trans_2-like"/>
</dbReference>
<dbReference type="EMBL" id="JBHFNQ010000104">
    <property type="protein sequence ID" value="MFB2877852.1"/>
    <property type="molecule type" value="Genomic_DNA"/>
</dbReference>
<dbReference type="Gene3D" id="3.90.550.10">
    <property type="entry name" value="Spore Coat Polysaccharide Biosynthesis Protein SpsA, Chain A"/>
    <property type="match status" value="1"/>
</dbReference>
<protein>
    <submittedName>
        <fullName evidence="2">Glycosyltransferase family 2 protein</fullName>
        <ecNumber evidence="2">2.4.-.-</ecNumber>
    </submittedName>
</protein>
<evidence type="ECO:0000313" key="2">
    <source>
        <dbReference type="EMBL" id="MFB2877852.1"/>
    </source>
</evidence>
<sequence length="330" mass="38072">MPIINTAIHLKDLPVPPPEKTGWPWTEGTECLPDLMPDGRKWPRISIVTPSYNYGQFIEETIRSVLLQGYPNLEYIIIDGGSTDNTVEIIQKYENYLTYWVSELDEGQTDAINKGYLYCTGDIFAWINADDAYTKSALQMVSKYYLKGYTFIAGSSLTLYVDGSTGIVNSVPCDFGRYLKFWIYCALPQVSVFVAKKISDNCFPLDKSLYYLMDYQFFLRVLSQRPKSAYTNEIWSKFRFHGKNKTGGYNSEGMEEFYQVALAESKKLPPIRRQIFAMYVKDFVVLHPLILNRLSLTPKEIIQALKLRPTIGQWTIFWKMLFKSIINLAK</sequence>
<dbReference type="CDD" id="cd06433">
    <property type="entry name" value="GT_2_WfgS_like"/>
    <property type="match status" value="1"/>
</dbReference>
<dbReference type="EC" id="2.4.-.-" evidence="2"/>
<gene>
    <name evidence="2" type="ORF">ACE1CC_13435</name>
</gene>